<evidence type="ECO:0000313" key="2">
    <source>
        <dbReference type="Proteomes" id="UP001623330"/>
    </source>
</evidence>
<accession>A0ABR4NQ29</accession>
<sequence length="373" mass="42649">MDNRDFLDKLFDRGHKLASEVGGYVEGSERVIADKSSKLLDKVLKRGSAVIEKNNQVQGGGSRTFGGFPKFNLFDKLMPRNPWTLLSIPATSVVLFWGIYQLQVNPVLGDDECKSVLVFGDMRDPIIRGQVMDLYRRGLTLFICLENAGTYKVHNDEDDFLNYIDPKSASDWSKFSEFFKKHPKHELSSILFIPKLSYYPTGVVNLDQLESEIHSNVLLYYSTLIGILPHLPQNLDTYKIPLLIYNPSLSVNMKNREHHVESFVSGLINTVFQEFKSSNILNAYMVHIGLLQLGGQLSNYKYLEKNGSNIYNELYWPIYRLIMMSGGNFLQRFYVSCITLFGLYKSMHLGKLSLLFSMPFASNVRNILNYIIS</sequence>
<evidence type="ECO:0000313" key="1">
    <source>
        <dbReference type="EMBL" id="KAL3230178.1"/>
    </source>
</evidence>
<dbReference type="InterPro" id="IPR013952">
    <property type="entry name" value="DUF1776_fun"/>
</dbReference>
<reference evidence="1 2" key="1">
    <citation type="submission" date="2024-05" db="EMBL/GenBank/DDBJ databases">
        <title>Long read based assembly of the Candida bracarensis genome reveals expanded adhesin content.</title>
        <authorList>
            <person name="Marcet-Houben M."/>
            <person name="Ksiezopolska E."/>
            <person name="Gabaldon T."/>
        </authorList>
    </citation>
    <scope>NUCLEOTIDE SEQUENCE [LARGE SCALE GENOMIC DNA]</scope>
    <source>
        <strain evidence="1 2">CBM6</strain>
    </source>
</reference>
<dbReference type="Pfam" id="PF08643">
    <property type="entry name" value="DUF1776"/>
    <property type="match status" value="1"/>
</dbReference>
<dbReference type="EMBL" id="JBEVYD010000010">
    <property type="protein sequence ID" value="KAL3230178.1"/>
    <property type="molecule type" value="Genomic_DNA"/>
</dbReference>
<name>A0ABR4NQ29_9SACH</name>
<organism evidence="1 2">
    <name type="scientific">Nakaseomyces bracarensis</name>
    <dbReference type="NCBI Taxonomy" id="273131"/>
    <lineage>
        <taxon>Eukaryota</taxon>
        <taxon>Fungi</taxon>
        <taxon>Dikarya</taxon>
        <taxon>Ascomycota</taxon>
        <taxon>Saccharomycotina</taxon>
        <taxon>Saccharomycetes</taxon>
        <taxon>Saccharomycetales</taxon>
        <taxon>Saccharomycetaceae</taxon>
        <taxon>Nakaseomyces</taxon>
    </lineage>
</organism>
<comment type="caution">
    <text evidence="1">The sequence shown here is derived from an EMBL/GenBank/DDBJ whole genome shotgun (WGS) entry which is preliminary data.</text>
</comment>
<dbReference type="Proteomes" id="UP001623330">
    <property type="component" value="Unassembled WGS sequence"/>
</dbReference>
<protein>
    <submittedName>
        <fullName evidence="1">UPF0744 protein YSC83</fullName>
    </submittedName>
</protein>
<gene>
    <name evidence="1" type="ORF">RNJ44_01541</name>
</gene>
<proteinExistence type="predicted"/>
<keyword evidence="2" id="KW-1185">Reference proteome</keyword>